<evidence type="ECO:0000256" key="2">
    <source>
        <dbReference type="ARBA" id="ARBA00022670"/>
    </source>
</evidence>
<dbReference type="InterPro" id="IPR029045">
    <property type="entry name" value="ClpP/crotonase-like_dom_sf"/>
</dbReference>
<evidence type="ECO:0000313" key="6">
    <source>
        <dbReference type="EMBL" id="EIE23637.1"/>
    </source>
</evidence>
<dbReference type="PANTHER" id="PTHR32060">
    <property type="entry name" value="TAIL-SPECIFIC PROTEASE"/>
    <property type="match status" value="1"/>
</dbReference>
<dbReference type="eggNOG" id="ENOG502QQVV">
    <property type="taxonomic scope" value="Eukaryota"/>
</dbReference>
<dbReference type="Gene3D" id="2.30.42.10">
    <property type="match status" value="1"/>
</dbReference>
<sequence>MNGPSYASAVSLSTDLKGQDVVRETLHEAWEAVDEKFVDPYSKEAWSEALQESLAKISHTATKEEGYDVIQHMLATLGDRYTRLLPPSQARAFEADTTGQVVHVGLQAQRAETEAGPFMRVSFVLTGSPAHEAGLRVGDILHTVNGLPAATLDRTDLTAMLHQSVHVEVQQSRPQVPMAMRNLYLTARPVEVYPVIHSLLPRQTPISCSPNLPLVEDGGLTGYLAIQSFGTNTAHDTSAAIAKLQAEGASAFILDLRGLDVAGLLRHQNDVFCYVAHRDGVYHPIFVESEGPAAASPMVVLVNGGTASTSELLAGSLHAGGRAATIGEHTFGKGRTQKVLQLHDKSTLLVSNSLVTTPALERIDKVGLEPDRLCKTGSGPADALKTEPLEPDTLAKDLQADQCVRMALQALSSASPPRA</sequence>
<dbReference type="InterPro" id="IPR004447">
    <property type="entry name" value="Peptidase_S41A"/>
</dbReference>
<evidence type="ECO:0000256" key="3">
    <source>
        <dbReference type="ARBA" id="ARBA00022801"/>
    </source>
</evidence>
<dbReference type="CDD" id="cd07560">
    <property type="entry name" value="Peptidase_S41_CPP"/>
    <property type="match status" value="1"/>
</dbReference>
<name>I0YZ18_COCSC</name>
<dbReference type="InterPro" id="IPR005151">
    <property type="entry name" value="Tail-specific_protease"/>
</dbReference>
<dbReference type="Gene3D" id="3.90.226.10">
    <property type="entry name" value="2-enoyl-CoA Hydratase, Chain A, domain 1"/>
    <property type="match status" value="1"/>
</dbReference>
<dbReference type="AlphaFoldDB" id="I0YZ18"/>
<dbReference type="SMART" id="SM00228">
    <property type="entry name" value="PDZ"/>
    <property type="match status" value="1"/>
</dbReference>
<keyword evidence="4" id="KW-0720">Serine protease</keyword>
<proteinExistence type="inferred from homology"/>
<dbReference type="RefSeq" id="XP_005648181.1">
    <property type="nucleotide sequence ID" value="XM_005648124.1"/>
</dbReference>
<dbReference type="EMBL" id="AGSI01000007">
    <property type="protein sequence ID" value="EIE23637.1"/>
    <property type="molecule type" value="Genomic_DNA"/>
</dbReference>
<evidence type="ECO:0000256" key="4">
    <source>
        <dbReference type="ARBA" id="ARBA00022825"/>
    </source>
</evidence>
<evidence type="ECO:0000256" key="1">
    <source>
        <dbReference type="ARBA" id="ARBA00009179"/>
    </source>
</evidence>
<protein>
    <submittedName>
        <fullName evidence="6">ClpP/crotonase</fullName>
    </submittedName>
</protein>
<dbReference type="Proteomes" id="UP000007264">
    <property type="component" value="Unassembled WGS sequence"/>
</dbReference>
<organism evidence="6 7">
    <name type="scientific">Coccomyxa subellipsoidea (strain C-169)</name>
    <name type="common">Green microalga</name>
    <dbReference type="NCBI Taxonomy" id="574566"/>
    <lineage>
        <taxon>Eukaryota</taxon>
        <taxon>Viridiplantae</taxon>
        <taxon>Chlorophyta</taxon>
        <taxon>core chlorophytes</taxon>
        <taxon>Trebouxiophyceae</taxon>
        <taxon>Trebouxiophyceae incertae sedis</taxon>
        <taxon>Coccomyxaceae</taxon>
        <taxon>Coccomyxa</taxon>
        <taxon>Coccomyxa subellipsoidea</taxon>
    </lineage>
</organism>
<dbReference type="InterPro" id="IPR036034">
    <property type="entry name" value="PDZ_sf"/>
</dbReference>
<dbReference type="GO" id="GO:0008236">
    <property type="term" value="F:serine-type peptidase activity"/>
    <property type="evidence" value="ECO:0007669"/>
    <property type="project" value="UniProtKB-KW"/>
</dbReference>
<dbReference type="SUPFAM" id="SSF52096">
    <property type="entry name" value="ClpP/crotonase"/>
    <property type="match status" value="1"/>
</dbReference>
<dbReference type="GO" id="GO:0006508">
    <property type="term" value="P:proteolysis"/>
    <property type="evidence" value="ECO:0007669"/>
    <property type="project" value="UniProtKB-KW"/>
</dbReference>
<dbReference type="Gene3D" id="3.30.750.44">
    <property type="match status" value="1"/>
</dbReference>
<reference evidence="6 7" key="1">
    <citation type="journal article" date="2012" name="Genome Biol.">
        <title>The genome of the polar eukaryotic microalga coccomyxa subellipsoidea reveals traits of cold adaptation.</title>
        <authorList>
            <person name="Blanc G."/>
            <person name="Agarkova I."/>
            <person name="Grimwood J."/>
            <person name="Kuo A."/>
            <person name="Brueggeman A."/>
            <person name="Dunigan D."/>
            <person name="Gurnon J."/>
            <person name="Ladunga I."/>
            <person name="Lindquist E."/>
            <person name="Lucas S."/>
            <person name="Pangilinan J."/>
            <person name="Proschold T."/>
            <person name="Salamov A."/>
            <person name="Schmutz J."/>
            <person name="Weeks D."/>
            <person name="Yamada T."/>
            <person name="Claverie J.M."/>
            <person name="Grigoriev I."/>
            <person name="Van Etten J."/>
            <person name="Lomsadze A."/>
            <person name="Borodovsky M."/>
        </authorList>
    </citation>
    <scope>NUCLEOTIDE SEQUENCE [LARGE SCALE GENOMIC DNA]</scope>
    <source>
        <strain evidence="6 7">C-169</strain>
    </source>
</reference>
<comment type="similarity">
    <text evidence="1">Belongs to the peptidase S41A family.</text>
</comment>
<dbReference type="PROSITE" id="PS50106">
    <property type="entry name" value="PDZ"/>
    <property type="match status" value="1"/>
</dbReference>
<feature type="domain" description="PDZ" evidence="5">
    <location>
        <begin position="90"/>
        <end position="184"/>
    </location>
</feature>
<dbReference type="SMART" id="SM00245">
    <property type="entry name" value="TSPc"/>
    <property type="match status" value="1"/>
</dbReference>
<dbReference type="PANTHER" id="PTHR32060:SF22">
    <property type="entry name" value="CARBOXYL-TERMINAL-PROCESSING PEPTIDASE 3, CHLOROPLASTIC"/>
    <property type="match status" value="1"/>
</dbReference>
<accession>I0YZ18</accession>
<evidence type="ECO:0000259" key="5">
    <source>
        <dbReference type="PROSITE" id="PS50106"/>
    </source>
</evidence>
<gene>
    <name evidence="6" type="ORF">COCSUDRAFT_63165</name>
</gene>
<dbReference type="SUPFAM" id="SSF50156">
    <property type="entry name" value="PDZ domain-like"/>
    <property type="match status" value="1"/>
</dbReference>
<evidence type="ECO:0000313" key="7">
    <source>
        <dbReference type="Proteomes" id="UP000007264"/>
    </source>
</evidence>
<keyword evidence="2" id="KW-0645">Protease</keyword>
<dbReference type="KEGG" id="csl:COCSUDRAFT_63165"/>
<dbReference type="InterPro" id="IPR041489">
    <property type="entry name" value="PDZ_6"/>
</dbReference>
<dbReference type="GO" id="GO:0004175">
    <property type="term" value="F:endopeptidase activity"/>
    <property type="evidence" value="ECO:0007669"/>
    <property type="project" value="TreeGrafter"/>
</dbReference>
<dbReference type="Pfam" id="PF03572">
    <property type="entry name" value="Peptidase_S41"/>
    <property type="match status" value="1"/>
</dbReference>
<dbReference type="InterPro" id="IPR001478">
    <property type="entry name" value="PDZ"/>
</dbReference>
<keyword evidence="7" id="KW-1185">Reference proteome</keyword>
<dbReference type="OrthoDB" id="43580at2759"/>
<comment type="caution">
    <text evidence="6">The sequence shown here is derived from an EMBL/GenBank/DDBJ whole genome shotgun (WGS) entry which is preliminary data.</text>
</comment>
<dbReference type="GeneID" id="17041629"/>
<dbReference type="Pfam" id="PF17820">
    <property type="entry name" value="PDZ_6"/>
    <property type="match status" value="1"/>
</dbReference>
<dbReference type="STRING" id="574566.I0YZ18"/>
<keyword evidence="3" id="KW-0378">Hydrolase</keyword>